<name>A0A397T3V6_9GLOM</name>
<feature type="transmembrane region" description="Helical" evidence="1">
    <location>
        <begin position="62"/>
        <end position="84"/>
    </location>
</feature>
<evidence type="ECO:0000256" key="1">
    <source>
        <dbReference type="SAM" id="Phobius"/>
    </source>
</evidence>
<proteinExistence type="predicted"/>
<keyword evidence="1" id="KW-1133">Transmembrane helix</keyword>
<dbReference type="AlphaFoldDB" id="A0A397T3V6"/>
<protein>
    <submittedName>
        <fullName evidence="2">Uncharacterized protein</fullName>
    </submittedName>
</protein>
<accession>A0A397T3V6</accession>
<reference evidence="2 3" key="1">
    <citation type="submission" date="2018-06" db="EMBL/GenBank/DDBJ databases">
        <title>Comparative genomics reveals the genomic features of Rhizophagus irregularis, R. cerebriforme, R. diaphanum and Gigaspora rosea, and their symbiotic lifestyle signature.</title>
        <authorList>
            <person name="Morin E."/>
            <person name="San Clemente H."/>
            <person name="Chen E.C.H."/>
            <person name="De La Providencia I."/>
            <person name="Hainaut M."/>
            <person name="Kuo A."/>
            <person name="Kohler A."/>
            <person name="Murat C."/>
            <person name="Tang N."/>
            <person name="Roy S."/>
            <person name="Loubradou J."/>
            <person name="Henrissat B."/>
            <person name="Grigoriev I.V."/>
            <person name="Corradi N."/>
            <person name="Roux C."/>
            <person name="Martin F.M."/>
        </authorList>
    </citation>
    <scope>NUCLEOTIDE SEQUENCE [LARGE SCALE GENOMIC DNA]</scope>
    <source>
        <strain evidence="2 3">DAOM 227022</strain>
    </source>
</reference>
<comment type="caution">
    <text evidence="2">The sequence shown here is derived from an EMBL/GenBank/DDBJ whole genome shotgun (WGS) entry which is preliminary data.</text>
</comment>
<gene>
    <name evidence="2" type="ORF">C1645_763949</name>
</gene>
<evidence type="ECO:0000313" key="3">
    <source>
        <dbReference type="Proteomes" id="UP000265703"/>
    </source>
</evidence>
<keyword evidence="3" id="KW-1185">Reference proteome</keyword>
<sequence>MIFFNRGGDEKKNLLFVLTIYNLPYFEYHILFILMDNQTKIITEFSNFLKIIIRQWKFQHSVFFFCLCVRCCCCCSWNFTMLLYENIKGNYVPKFPSFTWNG</sequence>
<feature type="transmembrane region" description="Helical" evidence="1">
    <location>
        <begin position="14"/>
        <end position="34"/>
    </location>
</feature>
<dbReference type="EMBL" id="QKYT01000116">
    <property type="protein sequence ID" value="RIA92853.1"/>
    <property type="molecule type" value="Genomic_DNA"/>
</dbReference>
<keyword evidence="1" id="KW-0812">Transmembrane</keyword>
<organism evidence="2 3">
    <name type="scientific">Glomus cerebriforme</name>
    <dbReference type="NCBI Taxonomy" id="658196"/>
    <lineage>
        <taxon>Eukaryota</taxon>
        <taxon>Fungi</taxon>
        <taxon>Fungi incertae sedis</taxon>
        <taxon>Mucoromycota</taxon>
        <taxon>Glomeromycotina</taxon>
        <taxon>Glomeromycetes</taxon>
        <taxon>Glomerales</taxon>
        <taxon>Glomeraceae</taxon>
        <taxon>Glomus</taxon>
    </lineage>
</organism>
<keyword evidence="1" id="KW-0472">Membrane</keyword>
<evidence type="ECO:0000313" key="2">
    <source>
        <dbReference type="EMBL" id="RIA92853.1"/>
    </source>
</evidence>
<dbReference type="Proteomes" id="UP000265703">
    <property type="component" value="Unassembled WGS sequence"/>
</dbReference>